<dbReference type="Proteomes" id="UP000002358">
    <property type="component" value="Chromosome 3"/>
</dbReference>
<dbReference type="PANTHER" id="PTHR23171:SF13">
    <property type="entry name" value="DNA-DIRECTED RNA POLYMERASE II SUBUNIT GRINL1A"/>
    <property type="match status" value="1"/>
</dbReference>
<dbReference type="EnsemblMetazoa" id="XM_016983574">
    <property type="protein sequence ID" value="XP_016839063"/>
    <property type="gene ID" value="LOC100123568"/>
</dbReference>
<feature type="compositionally biased region" description="Acidic residues" evidence="1">
    <location>
        <begin position="314"/>
        <end position="330"/>
    </location>
</feature>
<protein>
    <recommendedName>
        <fullName evidence="4">DNA-directed RNA polymerase II subunit GRINL1A</fullName>
    </recommendedName>
</protein>
<dbReference type="GO" id="GO:0005634">
    <property type="term" value="C:nucleus"/>
    <property type="evidence" value="ECO:0007669"/>
    <property type="project" value="InterPro"/>
</dbReference>
<proteinExistence type="predicted"/>
<evidence type="ECO:0000313" key="3">
    <source>
        <dbReference type="Proteomes" id="UP000002358"/>
    </source>
</evidence>
<organism evidence="2 3">
    <name type="scientific">Nasonia vitripennis</name>
    <name type="common">Parasitic wasp</name>
    <dbReference type="NCBI Taxonomy" id="7425"/>
    <lineage>
        <taxon>Eukaryota</taxon>
        <taxon>Metazoa</taxon>
        <taxon>Ecdysozoa</taxon>
        <taxon>Arthropoda</taxon>
        <taxon>Hexapoda</taxon>
        <taxon>Insecta</taxon>
        <taxon>Pterygota</taxon>
        <taxon>Neoptera</taxon>
        <taxon>Endopterygota</taxon>
        <taxon>Hymenoptera</taxon>
        <taxon>Apocrita</taxon>
        <taxon>Proctotrupomorpha</taxon>
        <taxon>Chalcidoidea</taxon>
        <taxon>Pteromalidae</taxon>
        <taxon>Pteromalinae</taxon>
        <taxon>Nasonia</taxon>
    </lineage>
</organism>
<evidence type="ECO:0000313" key="2">
    <source>
        <dbReference type="EnsemblMetazoa" id="XP_016839063"/>
    </source>
</evidence>
<reference evidence="2" key="1">
    <citation type="submission" date="2021-01" db="UniProtKB">
        <authorList>
            <consortium name="EnsemblMetazoa"/>
        </authorList>
    </citation>
    <scope>IDENTIFICATION</scope>
</reference>
<dbReference type="AlphaFoldDB" id="A0A7M7IQ77"/>
<dbReference type="Pfam" id="PF15328">
    <property type="entry name" value="GCOM2"/>
    <property type="match status" value="1"/>
</dbReference>
<name>A0A7M7IQ77_NASVI</name>
<dbReference type="InParanoid" id="A0A7M7IQ77"/>
<dbReference type="GeneID" id="100123568"/>
<feature type="region of interest" description="Disordered" evidence="1">
    <location>
        <begin position="200"/>
        <end position="238"/>
    </location>
</feature>
<dbReference type="FunCoup" id="A0A7M7IQ77">
    <property type="interactions" value="867"/>
</dbReference>
<dbReference type="OrthoDB" id="2408655at2759"/>
<evidence type="ECO:0000256" key="1">
    <source>
        <dbReference type="SAM" id="MobiDB-lite"/>
    </source>
</evidence>
<accession>A0A7M7IQ77</accession>
<feature type="region of interest" description="Disordered" evidence="1">
    <location>
        <begin position="298"/>
        <end position="345"/>
    </location>
</feature>
<dbReference type="GO" id="GO:0006368">
    <property type="term" value="P:transcription elongation by RNA polymerase II"/>
    <property type="evidence" value="ECO:0007669"/>
    <property type="project" value="InterPro"/>
</dbReference>
<evidence type="ECO:0008006" key="4">
    <source>
        <dbReference type="Google" id="ProtNLM"/>
    </source>
</evidence>
<dbReference type="InterPro" id="IPR026213">
    <property type="entry name" value="GRINL1"/>
</dbReference>
<keyword evidence="3" id="KW-1185">Reference proteome</keyword>
<dbReference type="PANTHER" id="PTHR23171">
    <property type="entry name" value="GDOWN1"/>
    <property type="match status" value="1"/>
</dbReference>
<dbReference type="EnsemblMetazoa" id="XM_008215506">
    <property type="protein sequence ID" value="XP_008213728"/>
    <property type="gene ID" value="LOC100123568"/>
</dbReference>
<dbReference type="GO" id="GO:0003711">
    <property type="term" value="F:transcription elongation factor activity"/>
    <property type="evidence" value="ECO:0007669"/>
    <property type="project" value="InterPro"/>
</dbReference>
<dbReference type="KEGG" id="nvi:100123568"/>
<dbReference type="PRINTS" id="PR02085">
    <property type="entry name" value="POLR2GRINL1"/>
</dbReference>
<feature type="compositionally biased region" description="Basic and acidic residues" evidence="1">
    <location>
        <begin position="219"/>
        <end position="231"/>
    </location>
</feature>
<dbReference type="RefSeq" id="XP_008213728.1">
    <property type="nucleotide sequence ID" value="XM_008215506.4"/>
</dbReference>
<sequence>MPELSINKTMNIVKPVIKKIPGEIPPEPRKASQGYIDDLGKKQKFELIELLERQEKLLANKKFVSKLPDKGAKILEFKGKIACELETRDKVEEAAKLLSRLNIVSEGKAAISEMEWTGKYNDKPKNNQDKIVELDSDDEEDPLKILAQPTGSGAHKKKIIRLAPEESLIKPEDLEEIESFKTLDPLESEHIKYIVDKVENNENKHERKQYKPYKTTKSNVHDPEKEKQRDSKKTKHWEVTAATPPSIIHEATKTLDLNESLRLQKEHAIKLKEVQARHAVERLTQQLGVHQIGTVPCNIGSYRTNDRDNSDSSNSEDEENYPQVYDDEDNDKAGTVTFTVDSVDL</sequence>
<feature type="compositionally biased region" description="Polar residues" evidence="1">
    <location>
        <begin position="336"/>
        <end position="345"/>
    </location>
</feature>
<dbReference type="CTD" id="81488"/>
<dbReference type="RefSeq" id="XP_016839063.1">
    <property type="nucleotide sequence ID" value="XM_016983574.3"/>
</dbReference>
<dbReference type="InterPro" id="IPR051375">
    <property type="entry name" value="Tuftelin_GRINL1A/MYZAP/CCD68"/>
</dbReference>